<dbReference type="EMBL" id="PYAS01000026">
    <property type="protein sequence ID" value="PSL19504.1"/>
    <property type="molecule type" value="Genomic_DNA"/>
</dbReference>
<dbReference type="InterPro" id="IPR017871">
    <property type="entry name" value="ABC_transporter-like_CS"/>
</dbReference>
<evidence type="ECO:0000256" key="3">
    <source>
        <dbReference type="ARBA" id="ARBA00022840"/>
    </source>
</evidence>
<keyword evidence="2" id="KW-0547">Nucleotide-binding</keyword>
<protein>
    <submittedName>
        <fullName evidence="7">Lipoprotein-releasing system ATP-binding protein</fullName>
    </submittedName>
</protein>
<evidence type="ECO:0000259" key="6">
    <source>
        <dbReference type="PROSITE" id="PS50893"/>
    </source>
</evidence>
<comment type="similarity">
    <text evidence="5">Belongs to the ABC transporter superfamily. Macrolide exporter (TC 3.A.1.122) family.</text>
</comment>
<dbReference type="GO" id="GO:0098796">
    <property type="term" value="C:membrane protein complex"/>
    <property type="evidence" value="ECO:0007669"/>
    <property type="project" value="UniProtKB-ARBA"/>
</dbReference>
<dbReference type="Gene3D" id="3.40.50.300">
    <property type="entry name" value="P-loop containing nucleotide triphosphate hydrolases"/>
    <property type="match status" value="1"/>
</dbReference>
<dbReference type="PROSITE" id="PS50893">
    <property type="entry name" value="ABC_TRANSPORTER_2"/>
    <property type="match status" value="1"/>
</dbReference>
<comment type="caution">
    <text evidence="7">The sequence shown here is derived from an EMBL/GenBank/DDBJ whole genome shotgun (WGS) entry which is preliminary data.</text>
</comment>
<dbReference type="GO" id="GO:0022857">
    <property type="term" value="F:transmembrane transporter activity"/>
    <property type="evidence" value="ECO:0007669"/>
    <property type="project" value="UniProtKB-ARBA"/>
</dbReference>
<gene>
    <name evidence="7" type="ORF">CLV60_12622</name>
</gene>
<keyword evidence="8" id="KW-1185">Reference proteome</keyword>
<sequence>MNVLEVANLNKYFTEPVRNQVLKGVGFQVEAGEFVAITGKSGSGKSTLLYLLSTMDTDFEGSIMINGEQMKGKTNRWLAAFRNQHIGFVFQFHYLLPEFTSLENVMLPARKLGLYPKDQIEQRAMDLLKLLDVESQAAKRAALLSGGQQQRIAIARALINDPSIVMGDEPTGNLDSANSATVFGLFKELAKERQQTVLVVTHDEDFARRADRRIYMADGQIMEG</sequence>
<keyword evidence="4" id="KW-1278">Translocase</keyword>
<dbReference type="OrthoDB" id="1114670at2"/>
<feature type="domain" description="ABC transporter" evidence="6">
    <location>
        <begin position="4"/>
        <end position="224"/>
    </location>
</feature>
<dbReference type="RefSeq" id="WP_106599518.1">
    <property type="nucleotide sequence ID" value="NZ_PYAS01000026.1"/>
</dbReference>
<keyword evidence="3 7" id="KW-0067">ATP-binding</keyword>
<evidence type="ECO:0000313" key="8">
    <source>
        <dbReference type="Proteomes" id="UP000241964"/>
    </source>
</evidence>
<dbReference type="InterPro" id="IPR003593">
    <property type="entry name" value="AAA+_ATPase"/>
</dbReference>
<evidence type="ECO:0000313" key="7">
    <source>
        <dbReference type="EMBL" id="PSL19504.1"/>
    </source>
</evidence>
<organism evidence="7 8">
    <name type="scientific">Dyadobacter jiangsuensis</name>
    <dbReference type="NCBI Taxonomy" id="1591085"/>
    <lineage>
        <taxon>Bacteria</taxon>
        <taxon>Pseudomonadati</taxon>
        <taxon>Bacteroidota</taxon>
        <taxon>Cytophagia</taxon>
        <taxon>Cytophagales</taxon>
        <taxon>Spirosomataceae</taxon>
        <taxon>Dyadobacter</taxon>
    </lineage>
</organism>
<dbReference type="PANTHER" id="PTHR42798:SF7">
    <property type="entry name" value="ALPHA-D-RIBOSE 1-METHYLPHOSPHONATE 5-TRIPHOSPHATE SYNTHASE SUBUNIT PHNL"/>
    <property type="match status" value="1"/>
</dbReference>
<evidence type="ECO:0000256" key="4">
    <source>
        <dbReference type="ARBA" id="ARBA00022967"/>
    </source>
</evidence>
<dbReference type="GO" id="GO:0016887">
    <property type="term" value="F:ATP hydrolysis activity"/>
    <property type="evidence" value="ECO:0007669"/>
    <property type="project" value="InterPro"/>
</dbReference>
<evidence type="ECO:0000256" key="5">
    <source>
        <dbReference type="ARBA" id="ARBA00038388"/>
    </source>
</evidence>
<evidence type="ECO:0000256" key="2">
    <source>
        <dbReference type="ARBA" id="ARBA00022741"/>
    </source>
</evidence>
<dbReference type="Proteomes" id="UP000241964">
    <property type="component" value="Unassembled WGS sequence"/>
</dbReference>
<dbReference type="InterPro" id="IPR017911">
    <property type="entry name" value="MacB-like_ATP-bd"/>
</dbReference>
<dbReference type="SUPFAM" id="SSF52540">
    <property type="entry name" value="P-loop containing nucleoside triphosphate hydrolases"/>
    <property type="match status" value="1"/>
</dbReference>
<keyword evidence="7" id="KW-0449">Lipoprotein</keyword>
<dbReference type="PANTHER" id="PTHR42798">
    <property type="entry name" value="LIPOPROTEIN-RELEASING SYSTEM ATP-BINDING PROTEIN LOLD"/>
    <property type="match status" value="1"/>
</dbReference>
<dbReference type="InterPro" id="IPR027417">
    <property type="entry name" value="P-loop_NTPase"/>
</dbReference>
<dbReference type="CDD" id="cd03255">
    <property type="entry name" value="ABC_MJ0796_LolCDE_FtsE"/>
    <property type="match status" value="1"/>
</dbReference>
<name>A0A2P8FCS1_9BACT</name>
<accession>A0A2P8FCS1</accession>
<reference evidence="7 8" key="1">
    <citation type="submission" date="2018-03" db="EMBL/GenBank/DDBJ databases">
        <title>Genomic Encyclopedia of Archaeal and Bacterial Type Strains, Phase II (KMG-II): from individual species to whole genera.</title>
        <authorList>
            <person name="Goeker M."/>
        </authorList>
    </citation>
    <scope>NUCLEOTIDE SEQUENCE [LARGE SCALE GENOMIC DNA]</scope>
    <source>
        <strain evidence="7 8">DSM 29057</strain>
    </source>
</reference>
<proteinExistence type="inferred from homology"/>
<dbReference type="InterPro" id="IPR003439">
    <property type="entry name" value="ABC_transporter-like_ATP-bd"/>
</dbReference>
<dbReference type="AlphaFoldDB" id="A0A2P8FCS1"/>
<dbReference type="FunFam" id="3.40.50.300:FF:000032">
    <property type="entry name" value="Export ABC transporter ATP-binding protein"/>
    <property type="match status" value="1"/>
</dbReference>
<dbReference type="Pfam" id="PF00005">
    <property type="entry name" value="ABC_tran"/>
    <property type="match status" value="1"/>
</dbReference>
<keyword evidence="1" id="KW-0813">Transport</keyword>
<dbReference type="GO" id="GO:0005524">
    <property type="term" value="F:ATP binding"/>
    <property type="evidence" value="ECO:0007669"/>
    <property type="project" value="UniProtKB-KW"/>
</dbReference>
<evidence type="ECO:0000256" key="1">
    <source>
        <dbReference type="ARBA" id="ARBA00022448"/>
    </source>
</evidence>
<dbReference type="SMART" id="SM00382">
    <property type="entry name" value="AAA"/>
    <property type="match status" value="1"/>
</dbReference>
<dbReference type="PROSITE" id="PS00211">
    <property type="entry name" value="ABC_TRANSPORTER_1"/>
    <property type="match status" value="1"/>
</dbReference>